<dbReference type="Pfam" id="PF00535">
    <property type="entry name" value="Glycos_transf_2"/>
    <property type="match status" value="1"/>
</dbReference>
<dbReference type="InterPro" id="IPR001173">
    <property type="entry name" value="Glyco_trans_2-like"/>
</dbReference>
<evidence type="ECO:0000313" key="3">
    <source>
        <dbReference type="Proteomes" id="UP000003844"/>
    </source>
</evidence>
<dbReference type="PANTHER" id="PTHR22916">
    <property type="entry name" value="GLYCOSYLTRANSFERASE"/>
    <property type="match status" value="1"/>
</dbReference>
<dbReference type="OrthoDB" id="9815829at2"/>
<dbReference type="Gene3D" id="3.90.550.10">
    <property type="entry name" value="Spore Coat Polysaccharide Biosynthesis Protein SpsA, Chain A"/>
    <property type="match status" value="1"/>
</dbReference>
<dbReference type="eggNOG" id="COG0463">
    <property type="taxonomic scope" value="Bacteria"/>
</dbReference>
<feature type="domain" description="Glycosyltransferase 2-like" evidence="1">
    <location>
        <begin position="7"/>
        <end position="135"/>
    </location>
</feature>
<accession>H2BUB7</accession>
<organism evidence="2 3">
    <name type="scientific">Gillisia limnaea (strain DSM 15749 / LMG 21470 / R-8282)</name>
    <dbReference type="NCBI Taxonomy" id="865937"/>
    <lineage>
        <taxon>Bacteria</taxon>
        <taxon>Pseudomonadati</taxon>
        <taxon>Bacteroidota</taxon>
        <taxon>Flavobacteriia</taxon>
        <taxon>Flavobacteriales</taxon>
        <taxon>Flavobacteriaceae</taxon>
        <taxon>Gillisia</taxon>
    </lineage>
</organism>
<gene>
    <name evidence="2" type="ORF">Gilli_2118</name>
</gene>
<dbReference type="PANTHER" id="PTHR22916:SF3">
    <property type="entry name" value="UDP-GLCNAC:BETAGAL BETA-1,3-N-ACETYLGLUCOSAMINYLTRANSFERASE-LIKE PROTEIN 1"/>
    <property type="match status" value="1"/>
</dbReference>
<name>H2BUB7_GILLR</name>
<protein>
    <submittedName>
        <fullName evidence="2">Glycosyl transferase family 2</fullName>
    </submittedName>
</protein>
<keyword evidence="3" id="KW-1185">Reference proteome</keyword>
<dbReference type="InterPro" id="IPR029044">
    <property type="entry name" value="Nucleotide-diphossugar_trans"/>
</dbReference>
<reference evidence="3" key="1">
    <citation type="journal article" date="2012" name="Stand. Genomic Sci.">
        <title>Genome sequence of the Antarctic rhodopsins-containing flavobacterium Gillisia limnaea type strain (R-8282(T)).</title>
        <authorList>
            <person name="Riedel T."/>
            <person name="Held B."/>
            <person name="Nolan M."/>
            <person name="Lucas S."/>
            <person name="Lapidus A."/>
            <person name="Tice H."/>
            <person name="Del Rio T.G."/>
            <person name="Cheng J.F."/>
            <person name="Han C."/>
            <person name="Tapia R."/>
            <person name="Goodwin L.A."/>
            <person name="Pitluck S."/>
            <person name="Liolios K."/>
            <person name="Mavromatis K."/>
            <person name="Pagani I."/>
            <person name="Ivanova N."/>
            <person name="Mikhailova N."/>
            <person name="Pati A."/>
            <person name="Chen A."/>
            <person name="Palaniappan K."/>
            <person name="Land M."/>
            <person name="Rohde M."/>
            <person name="Tindall B.J."/>
            <person name="Detter J.C."/>
            <person name="Goker M."/>
            <person name="Bristow J."/>
            <person name="Eisen J.A."/>
            <person name="Markowitz V."/>
            <person name="Hugenholtz P."/>
            <person name="Kyrpides N.C."/>
            <person name="Klenk H.P."/>
            <person name="Woyke T."/>
        </authorList>
    </citation>
    <scope>NUCLEOTIDE SEQUENCE [LARGE SCALE GENOMIC DNA]</scope>
    <source>
        <strain evidence="3">DSM 15749 / LMG 21470 / R-8282</strain>
    </source>
</reference>
<dbReference type="STRING" id="865937.Gilli_2118"/>
<dbReference type="GO" id="GO:0016758">
    <property type="term" value="F:hexosyltransferase activity"/>
    <property type="evidence" value="ECO:0007669"/>
    <property type="project" value="UniProtKB-ARBA"/>
</dbReference>
<dbReference type="AlphaFoldDB" id="H2BUB7"/>
<dbReference type="RefSeq" id="WP_006989061.1">
    <property type="nucleotide sequence ID" value="NZ_JH594606.1"/>
</dbReference>
<dbReference type="Proteomes" id="UP000003844">
    <property type="component" value="Unassembled WGS sequence"/>
</dbReference>
<dbReference type="SUPFAM" id="SSF53448">
    <property type="entry name" value="Nucleotide-diphospho-sugar transferases"/>
    <property type="match status" value="1"/>
</dbReference>
<proteinExistence type="predicted"/>
<dbReference type="CDD" id="cd00761">
    <property type="entry name" value="Glyco_tranf_GTA_type"/>
    <property type="match status" value="1"/>
</dbReference>
<dbReference type="EMBL" id="JH594606">
    <property type="protein sequence ID" value="EHQ02751.1"/>
    <property type="molecule type" value="Genomic_DNA"/>
</dbReference>
<evidence type="ECO:0000259" key="1">
    <source>
        <dbReference type="Pfam" id="PF00535"/>
    </source>
</evidence>
<keyword evidence="2" id="KW-0808">Transferase</keyword>
<sequence length="265" mass="30375">MNEQLVSVIMPAYNSANFITEAIASVQNQSYKNWELFVIDDFSTDETCSIVENIIKLEPRVQLLKNLKNEGAGATRNKGITAAKGDFIAFLDADDLWLPQKLEVQIKFMAEDQLAMSFSSYHLISESGAYLSKSIVAPQKLSYKKLLKANYVGNLTGMYDVSKTGKIYSPLLRKRQDWALWLSVLKKVKFGKGIQQPLACYRIRKNGISTNKWALIKYNYQIYNRFLDFGILKSSGYMMLFLWEHFFVKTKQKKTIKTSGQSHEE</sequence>
<dbReference type="HOGENOM" id="CLU_025996_0_3_10"/>
<evidence type="ECO:0000313" key="2">
    <source>
        <dbReference type="EMBL" id="EHQ02751.1"/>
    </source>
</evidence>